<dbReference type="InterPro" id="IPR021452">
    <property type="entry name" value="DUF3103"/>
</dbReference>
<dbReference type="Pfam" id="PF11301">
    <property type="entry name" value="DUF3103"/>
    <property type="match status" value="1"/>
</dbReference>
<feature type="signal peptide" evidence="1">
    <location>
        <begin position="1"/>
        <end position="22"/>
    </location>
</feature>
<keyword evidence="3" id="KW-1185">Reference proteome</keyword>
<evidence type="ECO:0000313" key="3">
    <source>
        <dbReference type="Proteomes" id="UP001500307"/>
    </source>
</evidence>
<feature type="chain" id="PRO_5045987594" evidence="1">
    <location>
        <begin position="23"/>
        <end position="377"/>
    </location>
</feature>
<name>A0ABP8S7N2_9ACTN</name>
<keyword evidence="1" id="KW-0732">Signal</keyword>
<evidence type="ECO:0000256" key="1">
    <source>
        <dbReference type="SAM" id="SignalP"/>
    </source>
</evidence>
<dbReference type="RefSeq" id="WP_346116391.1">
    <property type="nucleotide sequence ID" value="NZ_BAABGU010000003.1"/>
</dbReference>
<reference evidence="3" key="1">
    <citation type="journal article" date="2019" name="Int. J. Syst. Evol. Microbiol.">
        <title>The Global Catalogue of Microorganisms (GCM) 10K type strain sequencing project: providing services to taxonomists for standard genome sequencing and annotation.</title>
        <authorList>
            <consortium name="The Broad Institute Genomics Platform"/>
            <consortium name="The Broad Institute Genome Sequencing Center for Infectious Disease"/>
            <person name="Wu L."/>
            <person name="Ma J."/>
        </authorList>
    </citation>
    <scope>NUCLEOTIDE SEQUENCE [LARGE SCALE GENOMIC DNA]</scope>
    <source>
        <strain evidence="3">JCM 3175</strain>
    </source>
</reference>
<gene>
    <name evidence="2" type="ORF">GCM10023176_09040</name>
</gene>
<proteinExistence type="predicted"/>
<organism evidence="2 3">
    <name type="scientific">Micromonospora coerulea</name>
    <dbReference type="NCBI Taxonomy" id="47856"/>
    <lineage>
        <taxon>Bacteria</taxon>
        <taxon>Bacillati</taxon>
        <taxon>Actinomycetota</taxon>
        <taxon>Actinomycetes</taxon>
        <taxon>Micromonosporales</taxon>
        <taxon>Micromonosporaceae</taxon>
        <taxon>Micromonospora</taxon>
    </lineage>
</organism>
<dbReference type="Proteomes" id="UP001500307">
    <property type="component" value="Unassembled WGS sequence"/>
</dbReference>
<protein>
    <submittedName>
        <fullName evidence="2">DUF3103 family protein</fullName>
    </submittedName>
</protein>
<comment type="caution">
    <text evidence="2">The sequence shown here is derived from an EMBL/GenBank/DDBJ whole genome shotgun (WGS) entry which is preliminary data.</text>
</comment>
<dbReference type="EMBL" id="BAABGU010000003">
    <property type="protein sequence ID" value="GAA4563961.1"/>
    <property type="molecule type" value="Genomic_DNA"/>
</dbReference>
<sequence>MRPRSFRLGLLSLGLAATTLMASTATPEQASPDSTRQLTQAAASGVGPVFSATDRLARQVAGALADPATRDRLVAAVTAGPVDLLTARLNARTDRAAQSANAAVLAAKGLPAATGSVLQLRLGHQDVAAELARTERPLVAAASTDDAMTGVVAYEPAGAQLLLDPVRLPERPVLVVEVNVAKAMQRGLAQVRQELTARRLTSVTSAVTTQGGYWATKVNAIRLNNDQESWVKGSAEIFNIVGGTGLDGKATVNIVEMPHLDNDGTVYYPNQLLVHFNNYKDNLADVVMGEDDGDTNYRDLATALITALLTVVDYGTYTPLVTVIINAIINAMPASWWTHDPDYVDSWYTLSTGSSGRLNGAAANGWMDVAPYWVQQF</sequence>
<evidence type="ECO:0000313" key="2">
    <source>
        <dbReference type="EMBL" id="GAA4563961.1"/>
    </source>
</evidence>
<accession>A0ABP8S7N2</accession>